<feature type="transmembrane region" description="Helical" evidence="7">
    <location>
        <begin position="531"/>
        <end position="550"/>
    </location>
</feature>
<sequence length="558" mass="60696">MARSNALCLLGSLILLTSVLGVVQAHGHGHDHGHEHGHDHGHDHGHEHEEDEHKEHGKEHAWEHVMQWTLDAANYSVEVCASHEHGEEIKHMLFEVLALPASDNATVNATMEKAGEIVETFASDKVVHEDLERSTGVIKVKAANDTKSPDVLYRVVFGSNSSSPCVTAQLQIAANGQFLVFAQHGKDEVTVRVMDAKNKELELQACVEGCEDEEEEAKTKSSNKQNWSSPILASLVISLTSLVGVFILSFDKSRVEVIIEYMTSFAAGCLLGVVVFHLYPEGTEYLTDIGEWVMGACVLGGIAFSMAIEQGVHMILAAFGVDNCSGHGHGHDHDHSTSDEHSHSEDKTPREHRHSHGSHTHHQHVEINMQDYQAHPSTPSVVVLGEPKDQLSFRAKYFTSLKRVDPVAWITAVGDFFHAFVDGVVLAVAFKSCSSATGWAVALGIVLHEVPHRVGDFFVFLRAGMAVPQALAINFIASLASLLGAVVLLAAGAVSNHTLGYLLSAGAGALLFIAMAELMPPMLSVRDRKRAIFHFLWFAFGCVLIGLSVLQHVHCEAE</sequence>
<keyword evidence="3 7" id="KW-0812">Transmembrane</keyword>
<feature type="region of interest" description="Disordered" evidence="6">
    <location>
        <begin position="328"/>
        <end position="363"/>
    </location>
</feature>
<feature type="signal peptide" evidence="8">
    <location>
        <begin position="1"/>
        <end position="21"/>
    </location>
</feature>
<evidence type="ECO:0000256" key="6">
    <source>
        <dbReference type="SAM" id="MobiDB-lite"/>
    </source>
</evidence>
<evidence type="ECO:0000313" key="9">
    <source>
        <dbReference type="EMBL" id="DBA05323.1"/>
    </source>
</evidence>
<feature type="transmembrane region" description="Helical" evidence="7">
    <location>
        <begin position="499"/>
        <end position="519"/>
    </location>
</feature>
<keyword evidence="8" id="KW-0732">Signal</keyword>
<evidence type="ECO:0008006" key="11">
    <source>
        <dbReference type="Google" id="ProtNLM"/>
    </source>
</evidence>
<dbReference type="GO" id="GO:0005886">
    <property type="term" value="C:plasma membrane"/>
    <property type="evidence" value="ECO:0007669"/>
    <property type="project" value="TreeGrafter"/>
</dbReference>
<dbReference type="GO" id="GO:0030003">
    <property type="term" value="P:intracellular monoatomic cation homeostasis"/>
    <property type="evidence" value="ECO:0007669"/>
    <property type="project" value="TreeGrafter"/>
</dbReference>
<feature type="chain" id="PRO_5043696655" description="Zinc transporter" evidence="8">
    <location>
        <begin position="22"/>
        <end position="558"/>
    </location>
</feature>
<evidence type="ECO:0000313" key="10">
    <source>
        <dbReference type="Proteomes" id="UP001146120"/>
    </source>
</evidence>
<keyword evidence="5 7" id="KW-0472">Membrane</keyword>
<evidence type="ECO:0000256" key="7">
    <source>
        <dbReference type="SAM" id="Phobius"/>
    </source>
</evidence>
<gene>
    <name evidence="9" type="ORF">N0F65_007485</name>
</gene>
<evidence type="ECO:0000256" key="8">
    <source>
        <dbReference type="SAM" id="SignalP"/>
    </source>
</evidence>
<dbReference type="PANTHER" id="PTHR12191">
    <property type="entry name" value="SOLUTE CARRIER FAMILY 39"/>
    <property type="match status" value="1"/>
</dbReference>
<dbReference type="Pfam" id="PF02535">
    <property type="entry name" value="Zip"/>
    <property type="match status" value="1"/>
</dbReference>
<comment type="subcellular location">
    <subcellularLocation>
        <location evidence="1">Membrane</location>
        <topology evidence="1">Multi-pass membrane protein</topology>
    </subcellularLocation>
</comment>
<feature type="transmembrane region" description="Helical" evidence="7">
    <location>
        <begin position="471"/>
        <end position="493"/>
    </location>
</feature>
<proteinExistence type="inferred from homology"/>
<keyword evidence="10" id="KW-1185">Reference proteome</keyword>
<feature type="transmembrane region" description="Helical" evidence="7">
    <location>
        <begin position="227"/>
        <end position="249"/>
    </location>
</feature>
<comment type="caution">
    <text evidence="9">The sequence shown here is derived from an EMBL/GenBank/DDBJ whole genome shotgun (WGS) entry which is preliminary data.</text>
</comment>
<dbReference type="EMBL" id="DAKRPA010000001">
    <property type="protein sequence ID" value="DBA05323.1"/>
    <property type="molecule type" value="Genomic_DNA"/>
</dbReference>
<feature type="compositionally biased region" description="Basic and acidic residues" evidence="6">
    <location>
        <begin position="329"/>
        <end position="349"/>
    </location>
</feature>
<accession>A0AAV2ZCX9</accession>
<feature type="transmembrane region" description="Helical" evidence="7">
    <location>
        <begin position="261"/>
        <end position="280"/>
    </location>
</feature>
<dbReference type="GO" id="GO:0071578">
    <property type="term" value="P:zinc ion import across plasma membrane"/>
    <property type="evidence" value="ECO:0007669"/>
    <property type="project" value="TreeGrafter"/>
</dbReference>
<organism evidence="9 10">
    <name type="scientific">Lagenidium giganteum</name>
    <dbReference type="NCBI Taxonomy" id="4803"/>
    <lineage>
        <taxon>Eukaryota</taxon>
        <taxon>Sar</taxon>
        <taxon>Stramenopiles</taxon>
        <taxon>Oomycota</taxon>
        <taxon>Peronosporomycetes</taxon>
        <taxon>Pythiales</taxon>
        <taxon>Pythiaceae</taxon>
    </lineage>
</organism>
<protein>
    <recommendedName>
        <fullName evidence="11">Zinc transporter</fullName>
    </recommendedName>
</protein>
<feature type="transmembrane region" description="Helical" evidence="7">
    <location>
        <begin position="292"/>
        <end position="308"/>
    </location>
</feature>
<feature type="compositionally biased region" description="Basic and acidic residues" evidence="6">
    <location>
        <begin position="28"/>
        <end position="59"/>
    </location>
</feature>
<dbReference type="GO" id="GO:0140410">
    <property type="term" value="F:monoatomic cation:bicarbonate symporter activity"/>
    <property type="evidence" value="ECO:0007669"/>
    <property type="project" value="TreeGrafter"/>
</dbReference>
<dbReference type="AlphaFoldDB" id="A0AAV2ZCX9"/>
<keyword evidence="4 7" id="KW-1133">Transmembrane helix</keyword>
<evidence type="ECO:0000256" key="4">
    <source>
        <dbReference type="ARBA" id="ARBA00022989"/>
    </source>
</evidence>
<evidence type="ECO:0000256" key="2">
    <source>
        <dbReference type="ARBA" id="ARBA00006939"/>
    </source>
</evidence>
<feature type="region of interest" description="Disordered" evidence="6">
    <location>
        <begin position="26"/>
        <end position="59"/>
    </location>
</feature>
<dbReference type="PANTHER" id="PTHR12191:SF37">
    <property type="entry name" value="ZINC TRANSPORTER FOI"/>
    <property type="match status" value="1"/>
</dbReference>
<reference evidence="9" key="1">
    <citation type="submission" date="2022-11" db="EMBL/GenBank/DDBJ databases">
        <authorList>
            <person name="Morgan W.R."/>
            <person name="Tartar A."/>
        </authorList>
    </citation>
    <scope>NUCLEOTIDE SEQUENCE</scope>
    <source>
        <strain evidence="9">ARSEF 373</strain>
    </source>
</reference>
<evidence type="ECO:0000256" key="1">
    <source>
        <dbReference type="ARBA" id="ARBA00004141"/>
    </source>
</evidence>
<reference evidence="9" key="2">
    <citation type="journal article" date="2023" name="Microbiol Resour">
        <title>Decontamination and Annotation of the Draft Genome Sequence of the Oomycete Lagenidium giganteum ARSEF 373.</title>
        <authorList>
            <person name="Morgan W.R."/>
            <person name="Tartar A."/>
        </authorList>
    </citation>
    <scope>NUCLEOTIDE SEQUENCE</scope>
    <source>
        <strain evidence="9">ARSEF 373</strain>
    </source>
</reference>
<comment type="similarity">
    <text evidence="2">Belongs to the ZIP transporter (TC 2.A.5) family.</text>
</comment>
<dbReference type="InterPro" id="IPR003689">
    <property type="entry name" value="ZIP"/>
</dbReference>
<name>A0AAV2ZCX9_9STRA</name>
<evidence type="ECO:0000256" key="3">
    <source>
        <dbReference type="ARBA" id="ARBA00022692"/>
    </source>
</evidence>
<dbReference type="Proteomes" id="UP001146120">
    <property type="component" value="Unassembled WGS sequence"/>
</dbReference>
<feature type="compositionally biased region" description="Basic residues" evidence="6">
    <location>
        <begin position="350"/>
        <end position="362"/>
    </location>
</feature>
<evidence type="ECO:0000256" key="5">
    <source>
        <dbReference type="ARBA" id="ARBA00023136"/>
    </source>
</evidence>
<dbReference type="InterPro" id="IPR050799">
    <property type="entry name" value="ZIP_Transporter"/>
</dbReference>
<dbReference type="GO" id="GO:0005385">
    <property type="term" value="F:zinc ion transmembrane transporter activity"/>
    <property type="evidence" value="ECO:0007669"/>
    <property type="project" value="TreeGrafter"/>
</dbReference>